<protein>
    <recommendedName>
        <fullName evidence="3">DUF4177 domain-containing protein</fullName>
    </recommendedName>
</protein>
<accession>A0A1N6DEM8</accession>
<proteinExistence type="predicted"/>
<keyword evidence="2" id="KW-1185">Reference proteome</keyword>
<dbReference type="EMBL" id="FSRJ01000001">
    <property type="protein sequence ID" value="SIN69251.1"/>
    <property type="molecule type" value="Genomic_DNA"/>
</dbReference>
<evidence type="ECO:0000313" key="2">
    <source>
        <dbReference type="Proteomes" id="UP000184699"/>
    </source>
</evidence>
<sequence>MTTWEYITTPLLIHNTAAILNNWGSEGWELVQIVQGPEGGLVAYLKRPKGGEDSVAASAGAAAAAQAAKQFEGEGHA</sequence>
<gene>
    <name evidence="1" type="ORF">SAMN05443544_0110</name>
</gene>
<evidence type="ECO:0000313" key="1">
    <source>
        <dbReference type="EMBL" id="SIN69251.1"/>
    </source>
</evidence>
<name>A0A1N6DEM8_9MICO</name>
<dbReference type="RefSeq" id="WP_074258460.1">
    <property type="nucleotide sequence ID" value="NZ_FSRJ01000001.1"/>
</dbReference>
<reference evidence="2" key="1">
    <citation type="submission" date="2016-11" db="EMBL/GenBank/DDBJ databases">
        <authorList>
            <person name="Varghese N."/>
            <person name="Submissions S."/>
        </authorList>
    </citation>
    <scope>NUCLEOTIDE SEQUENCE [LARGE SCALE GENOMIC DNA]</scope>
    <source>
        <strain evidence="2">DSM 8595</strain>
    </source>
</reference>
<dbReference type="AlphaFoldDB" id="A0A1N6DEM8"/>
<evidence type="ECO:0008006" key="3">
    <source>
        <dbReference type="Google" id="ProtNLM"/>
    </source>
</evidence>
<organism evidence="1 2">
    <name type="scientific">Agromyces cerinus subsp. cerinus</name>
    <dbReference type="NCBI Taxonomy" id="232089"/>
    <lineage>
        <taxon>Bacteria</taxon>
        <taxon>Bacillati</taxon>
        <taxon>Actinomycetota</taxon>
        <taxon>Actinomycetes</taxon>
        <taxon>Micrococcales</taxon>
        <taxon>Microbacteriaceae</taxon>
        <taxon>Agromyces</taxon>
    </lineage>
</organism>
<dbReference type="STRING" id="232089.SAMN05443544_0110"/>
<dbReference type="OrthoDB" id="3215124at2"/>
<dbReference type="Proteomes" id="UP000184699">
    <property type="component" value="Unassembled WGS sequence"/>
</dbReference>